<evidence type="ECO:0000259" key="12">
    <source>
        <dbReference type="PROSITE" id="PS50011"/>
    </source>
</evidence>
<feature type="region of interest" description="Disordered" evidence="11">
    <location>
        <begin position="60"/>
        <end position="88"/>
    </location>
</feature>
<dbReference type="GO" id="GO:0004674">
    <property type="term" value="F:protein serine/threonine kinase activity"/>
    <property type="evidence" value="ECO:0007669"/>
    <property type="project" value="UniProtKB-KW"/>
</dbReference>
<evidence type="ECO:0000256" key="1">
    <source>
        <dbReference type="ARBA" id="ARBA00010791"/>
    </source>
</evidence>
<dbReference type="InterPro" id="IPR011009">
    <property type="entry name" value="Kinase-like_dom_sf"/>
</dbReference>
<dbReference type="OrthoDB" id="193931at2759"/>
<dbReference type="GO" id="GO:0035556">
    <property type="term" value="P:intracellular signal transduction"/>
    <property type="evidence" value="ECO:0007669"/>
    <property type="project" value="TreeGrafter"/>
</dbReference>
<evidence type="ECO:0000256" key="2">
    <source>
        <dbReference type="ARBA" id="ARBA00012513"/>
    </source>
</evidence>
<evidence type="ECO:0000256" key="4">
    <source>
        <dbReference type="ARBA" id="ARBA00022679"/>
    </source>
</evidence>
<dbReference type="InterPro" id="IPR028375">
    <property type="entry name" value="KA1/Ssp2_C"/>
</dbReference>
<dbReference type="PROSITE" id="PS00108">
    <property type="entry name" value="PROTEIN_KINASE_ST"/>
    <property type="match status" value="1"/>
</dbReference>
<feature type="compositionally biased region" description="Polar residues" evidence="11">
    <location>
        <begin position="70"/>
        <end position="81"/>
    </location>
</feature>
<dbReference type="GO" id="GO:0106310">
    <property type="term" value="F:protein serine kinase activity"/>
    <property type="evidence" value="ECO:0007669"/>
    <property type="project" value="RHEA"/>
</dbReference>
<feature type="binding site" evidence="10">
    <location>
        <position position="51"/>
    </location>
    <ligand>
        <name>ATP</name>
        <dbReference type="ChEBI" id="CHEBI:30616"/>
    </ligand>
</feature>
<evidence type="ECO:0000256" key="10">
    <source>
        <dbReference type="PROSITE-ProRule" id="PRU10141"/>
    </source>
</evidence>
<keyword evidence="4" id="KW-0808">Transferase</keyword>
<keyword evidence="7 10" id="KW-0067">ATP-binding</keyword>
<dbReference type="InterPro" id="IPR008271">
    <property type="entry name" value="Ser/Thr_kinase_AS"/>
</dbReference>
<dbReference type="FunFam" id="1.10.510.10:FF:000792">
    <property type="entry name" value="Non-specific serine/threonine protein kinase"/>
    <property type="match status" value="1"/>
</dbReference>
<evidence type="ECO:0000256" key="3">
    <source>
        <dbReference type="ARBA" id="ARBA00022527"/>
    </source>
</evidence>
<feature type="compositionally biased region" description="Low complexity" evidence="11">
    <location>
        <begin position="551"/>
        <end position="565"/>
    </location>
</feature>
<dbReference type="EC" id="2.7.11.1" evidence="2"/>
<dbReference type="PANTHER" id="PTHR24346">
    <property type="entry name" value="MAP/MICROTUBULE AFFINITY-REGULATING KINASE"/>
    <property type="match status" value="1"/>
</dbReference>
<dbReference type="GO" id="GO:0000226">
    <property type="term" value="P:microtubule cytoskeleton organization"/>
    <property type="evidence" value="ECO:0007669"/>
    <property type="project" value="TreeGrafter"/>
</dbReference>
<gene>
    <name evidence="14" type="ORF">Malapachy_1530</name>
</gene>
<comment type="catalytic activity">
    <reaction evidence="9">
        <text>L-seryl-[protein] + ATP = O-phospho-L-seryl-[protein] + ADP + H(+)</text>
        <dbReference type="Rhea" id="RHEA:17989"/>
        <dbReference type="Rhea" id="RHEA-COMP:9863"/>
        <dbReference type="Rhea" id="RHEA-COMP:11604"/>
        <dbReference type="ChEBI" id="CHEBI:15378"/>
        <dbReference type="ChEBI" id="CHEBI:29999"/>
        <dbReference type="ChEBI" id="CHEBI:30616"/>
        <dbReference type="ChEBI" id="CHEBI:83421"/>
        <dbReference type="ChEBI" id="CHEBI:456216"/>
        <dbReference type="EC" id="2.7.11.1"/>
    </reaction>
</comment>
<sequence>MPRSDSTRFEGEEQFRYHLGDYMLGRTIGAGSMGKVKYGYCKADKRRVAVKIIPRHTSVNGVMQSRAKNKQPSSSTQSQSEADAALSRAAAKDASKEVRIVREGHLQMLLLHPYICRMREMIVHQNHYYMVFEHINGGQMLDYIIAHGRLRERAARGFARQIGSALQYCHANNVVHRDLKIENILISKSGNCKIIDFGLSNLFSPRGHLNTFCGSLYFAAPELLNARVYTGPEVDVWSFGVVLYVLVCGKVPFDDQSMPVLHARIKRGIVEYPAWLSPECKHLLSRMLVTNPHRRATLEEVVSHPWMLKGFDYVEPSYLPKRTPLQAGHLDRRVIERMHGFEFGTTTEIEHHLNTILSSDAYLAAVSQSENGFSPAEDHTSSTSTSNGNRLSRQFSAGLNFYKRHSMKASEAPSEPLNAEAPPGMKGPLNPTFGFHPLISIYFLVREKMEREVRGEDGLNSSDLLLDKHVQSQNKVLPNLPPPNAAINTVLRDPPPTAAPLDESVALAFSAPAVPSPIDIPSPMVRPPEPTVVSPLATDHSPALQVSSTALLPPSKSAASSAPMPVFESRQKSQPQGTMTGPPRARAAANELESKLRSNWASPSTVTTDVHAPPLVSRPAMPQRSLSLSHSHFKPRQLPKGLDHKLPPSALGAASALPTLEDIQIEAGVGLPPTSPNAAPLASPPLEAGLTRRFGTMVVRPTQEPVTPSVEVPEGAVSTTGLDPAVATPLTGSIHSEPATSPEEATSKPVFLKGLFSVQTTSRRPRTVIRQDLVRVLNQFDIQHIEIRGGFECVCHGPIHDLEPGSSLHTATNDLTMSTPTSSGVDPASLTPNESQPMVATGVGNVDINTNTPVDALSPSAIPDSPAIGGGSSGVNELPVTTAEGEVQFEVFVVKVPLLLGINGLQFRRVSGNPWQYQTVAKRILNELNL</sequence>
<evidence type="ECO:0000256" key="7">
    <source>
        <dbReference type="ARBA" id="ARBA00022840"/>
    </source>
</evidence>
<dbReference type="InterPro" id="IPR017441">
    <property type="entry name" value="Protein_kinase_ATP_BS"/>
</dbReference>
<keyword evidence="3" id="KW-0723">Serine/threonine-protein kinase</keyword>
<evidence type="ECO:0000256" key="8">
    <source>
        <dbReference type="ARBA" id="ARBA00047899"/>
    </source>
</evidence>
<feature type="region of interest" description="Disordered" evidence="11">
    <location>
        <begin position="371"/>
        <end position="390"/>
    </location>
</feature>
<reference evidence="14 15" key="1">
    <citation type="submission" date="2015-07" db="EMBL/GenBank/DDBJ databases">
        <title>Draft Genome Sequence of Malassezia furfur CBS1878 and Malassezia pachydermatis CBS1879.</title>
        <authorList>
            <person name="Triana S."/>
            <person name="Ohm R."/>
            <person name="Gonzalez A."/>
            <person name="DeCock H."/>
            <person name="Restrepo S."/>
            <person name="Celis A."/>
        </authorList>
    </citation>
    <scope>NUCLEOTIDE SEQUENCE [LARGE SCALE GENOMIC DNA]</scope>
    <source>
        <strain evidence="14 15">CBS 1879</strain>
    </source>
</reference>
<dbReference type="SUPFAM" id="SSF56112">
    <property type="entry name" value="Protein kinase-like (PK-like)"/>
    <property type="match status" value="1"/>
</dbReference>
<name>A0A0M9VND6_9BASI</name>
<dbReference type="RefSeq" id="XP_017990847.1">
    <property type="nucleotide sequence ID" value="XM_018136034.1"/>
</dbReference>
<evidence type="ECO:0000259" key="13">
    <source>
        <dbReference type="PROSITE" id="PS50032"/>
    </source>
</evidence>
<dbReference type="PROSITE" id="PS50011">
    <property type="entry name" value="PROTEIN_KINASE_DOM"/>
    <property type="match status" value="1"/>
</dbReference>
<comment type="similarity">
    <text evidence="1">Belongs to the protein kinase superfamily. CAMK Ser/Thr protein kinase family. NIM1 subfamily.</text>
</comment>
<proteinExistence type="inferred from homology"/>
<dbReference type="STRING" id="77020.A0A0M9VND6"/>
<dbReference type="EMBL" id="LGAV01000007">
    <property type="protein sequence ID" value="KOS13215.1"/>
    <property type="molecule type" value="Genomic_DNA"/>
</dbReference>
<dbReference type="VEuPathDB" id="FungiDB:Malapachy_1530"/>
<feature type="domain" description="Protein kinase" evidence="12">
    <location>
        <begin position="22"/>
        <end position="307"/>
    </location>
</feature>
<accession>A0A0M9VND6</accession>
<evidence type="ECO:0000313" key="14">
    <source>
        <dbReference type="EMBL" id="KOS13215.1"/>
    </source>
</evidence>
<comment type="catalytic activity">
    <reaction evidence="8">
        <text>L-threonyl-[protein] + ATP = O-phospho-L-threonyl-[protein] + ADP + H(+)</text>
        <dbReference type="Rhea" id="RHEA:46608"/>
        <dbReference type="Rhea" id="RHEA-COMP:11060"/>
        <dbReference type="Rhea" id="RHEA-COMP:11605"/>
        <dbReference type="ChEBI" id="CHEBI:15378"/>
        <dbReference type="ChEBI" id="CHEBI:30013"/>
        <dbReference type="ChEBI" id="CHEBI:30616"/>
        <dbReference type="ChEBI" id="CHEBI:61977"/>
        <dbReference type="ChEBI" id="CHEBI:456216"/>
        <dbReference type="EC" id="2.7.11.1"/>
    </reaction>
</comment>
<feature type="region of interest" description="Disordered" evidence="11">
    <location>
        <begin position="551"/>
        <end position="636"/>
    </location>
</feature>
<dbReference type="GO" id="GO:0005524">
    <property type="term" value="F:ATP binding"/>
    <property type="evidence" value="ECO:0007669"/>
    <property type="project" value="UniProtKB-UniRule"/>
</dbReference>
<dbReference type="Gene3D" id="3.30.310.80">
    <property type="entry name" value="Kinase associated domain 1, KA1"/>
    <property type="match status" value="1"/>
</dbReference>
<dbReference type="PROSITE" id="PS00107">
    <property type="entry name" value="PROTEIN_KINASE_ATP"/>
    <property type="match status" value="1"/>
</dbReference>
<evidence type="ECO:0000256" key="6">
    <source>
        <dbReference type="ARBA" id="ARBA00022777"/>
    </source>
</evidence>
<dbReference type="SMART" id="SM00220">
    <property type="entry name" value="S_TKc"/>
    <property type="match status" value="1"/>
</dbReference>
<dbReference type="Pfam" id="PF02149">
    <property type="entry name" value="KA1"/>
    <property type="match status" value="1"/>
</dbReference>
<dbReference type="InterPro" id="IPR000719">
    <property type="entry name" value="Prot_kinase_dom"/>
</dbReference>
<keyword evidence="15" id="KW-1185">Reference proteome</keyword>
<comment type="caution">
    <text evidence="14">The sequence shown here is derived from an EMBL/GenBank/DDBJ whole genome shotgun (WGS) entry which is preliminary data.</text>
</comment>
<dbReference type="Pfam" id="PF00069">
    <property type="entry name" value="Pkinase"/>
    <property type="match status" value="1"/>
</dbReference>
<feature type="compositionally biased region" description="Polar residues" evidence="11">
    <location>
        <begin position="597"/>
        <end position="608"/>
    </location>
</feature>
<protein>
    <recommendedName>
        <fullName evidence="2">non-specific serine/threonine protein kinase</fullName>
        <ecNumber evidence="2">2.7.11.1</ecNumber>
    </recommendedName>
</protein>
<feature type="domain" description="KA1" evidence="13">
    <location>
        <begin position="880"/>
        <end position="930"/>
    </location>
</feature>
<feature type="compositionally biased region" description="Polar residues" evidence="11">
    <location>
        <begin position="381"/>
        <end position="390"/>
    </location>
</feature>
<dbReference type="GeneID" id="28727909"/>
<keyword evidence="5 10" id="KW-0547">Nucleotide-binding</keyword>
<dbReference type="AlphaFoldDB" id="A0A0M9VND6"/>
<evidence type="ECO:0000313" key="15">
    <source>
        <dbReference type="Proteomes" id="UP000037751"/>
    </source>
</evidence>
<dbReference type="Proteomes" id="UP000037751">
    <property type="component" value="Unassembled WGS sequence"/>
</dbReference>
<dbReference type="SUPFAM" id="SSF103243">
    <property type="entry name" value="KA1-like"/>
    <property type="match status" value="1"/>
</dbReference>
<dbReference type="PANTHER" id="PTHR24346:SF82">
    <property type="entry name" value="KP78A-RELATED"/>
    <property type="match status" value="1"/>
</dbReference>
<evidence type="ECO:0000256" key="9">
    <source>
        <dbReference type="ARBA" id="ARBA00048679"/>
    </source>
</evidence>
<organism evidence="14 15">
    <name type="scientific">Malassezia pachydermatis</name>
    <dbReference type="NCBI Taxonomy" id="77020"/>
    <lineage>
        <taxon>Eukaryota</taxon>
        <taxon>Fungi</taxon>
        <taxon>Dikarya</taxon>
        <taxon>Basidiomycota</taxon>
        <taxon>Ustilaginomycotina</taxon>
        <taxon>Malasseziomycetes</taxon>
        <taxon>Malasseziales</taxon>
        <taxon>Malasseziaceae</taxon>
        <taxon>Malassezia</taxon>
    </lineage>
</organism>
<evidence type="ECO:0000256" key="11">
    <source>
        <dbReference type="SAM" id="MobiDB-lite"/>
    </source>
</evidence>
<keyword evidence="6 14" id="KW-0418">Kinase</keyword>
<dbReference type="PROSITE" id="PS50032">
    <property type="entry name" value="KA1"/>
    <property type="match status" value="1"/>
</dbReference>
<dbReference type="Gene3D" id="1.10.510.10">
    <property type="entry name" value="Transferase(Phosphotransferase) domain 1"/>
    <property type="match status" value="1"/>
</dbReference>
<dbReference type="InterPro" id="IPR001772">
    <property type="entry name" value="KA1_dom"/>
</dbReference>
<evidence type="ECO:0000256" key="5">
    <source>
        <dbReference type="ARBA" id="ARBA00022741"/>
    </source>
</evidence>
<dbReference type="GO" id="GO:0005737">
    <property type="term" value="C:cytoplasm"/>
    <property type="evidence" value="ECO:0007669"/>
    <property type="project" value="TreeGrafter"/>
</dbReference>